<proteinExistence type="predicted"/>
<dbReference type="EMBL" id="LQXD01000083">
    <property type="protein sequence ID" value="OIJ19078.1"/>
    <property type="molecule type" value="Genomic_DNA"/>
</dbReference>
<organism evidence="2 4">
    <name type="scientific">Anaerobacillus isosaccharinicus</name>
    <dbReference type="NCBI Taxonomy" id="1532552"/>
    <lineage>
        <taxon>Bacteria</taxon>
        <taxon>Bacillati</taxon>
        <taxon>Bacillota</taxon>
        <taxon>Bacilli</taxon>
        <taxon>Bacillales</taxon>
        <taxon>Bacillaceae</taxon>
        <taxon>Anaerobacillus</taxon>
    </lineage>
</organism>
<evidence type="ECO:0000313" key="2">
    <source>
        <dbReference type="EMBL" id="OIJ19078.1"/>
    </source>
</evidence>
<keyword evidence="4" id="KW-1185">Reference proteome</keyword>
<dbReference type="Proteomes" id="UP000180175">
    <property type="component" value="Chromosome"/>
</dbReference>
<sequence length="74" mass="8377">MDVVTIGETMVLLTPVSIGQMRYTQQFSRSFGGSESNFAICLSRLDHEVGWISRIGNDEFKKGLVIYTDEDVMR</sequence>
<reference evidence="3" key="4">
    <citation type="submission" date="2020-10" db="EMBL/GenBank/DDBJ databases">
        <authorList>
            <person name="Bassil N.M."/>
            <person name="Lloyd J.R."/>
        </authorList>
    </citation>
    <scope>NUCLEOTIDE SEQUENCE</scope>
    <source>
        <strain evidence="3">NB2006</strain>
    </source>
</reference>
<dbReference type="Gene3D" id="3.40.1190.20">
    <property type="match status" value="1"/>
</dbReference>
<evidence type="ECO:0000313" key="3">
    <source>
        <dbReference type="EMBL" id="QOY38349.1"/>
    </source>
</evidence>
<dbReference type="InterPro" id="IPR029056">
    <property type="entry name" value="Ribokinase-like"/>
</dbReference>
<dbReference type="RefSeq" id="WP_071316972.1">
    <property type="nucleotide sequence ID" value="NZ_CP063356.2"/>
</dbReference>
<reference evidence="2 4" key="1">
    <citation type="submission" date="2016-10" db="EMBL/GenBank/DDBJ databases">
        <title>Draft genome sequences of four alkaliphilic bacteria belonging to the Anaerobacillus genus.</title>
        <authorList>
            <person name="Bassil N.M."/>
            <person name="Lloyd J.R."/>
        </authorList>
    </citation>
    <scope>NUCLEOTIDE SEQUENCE [LARGE SCALE GENOMIC DNA]</scope>
    <source>
        <strain evidence="2 4">NB2006</strain>
    </source>
</reference>
<reference evidence="3 4" key="3">
    <citation type="journal article" date="2019" name="Int. J. Syst. Evol. Microbiol.">
        <title>Anaerobacillus isosaccharinicus sp. nov., an alkaliphilic bacterium which degrades isosaccharinic acid.</title>
        <authorList>
            <person name="Bassil N.M."/>
            <person name="Lloyd J.R."/>
        </authorList>
    </citation>
    <scope>NUCLEOTIDE SEQUENCE [LARGE SCALE GENOMIC DNA]</scope>
    <source>
        <strain evidence="3 4">NB2006</strain>
    </source>
</reference>
<dbReference type="EMBL" id="CP063356">
    <property type="protein sequence ID" value="QOY38349.1"/>
    <property type="molecule type" value="Genomic_DNA"/>
</dbReference>
<dbReference type="OrthoDB" id="9813569at2"/>
<dbReference type="SUPFAM" id="SSF53613">
    <property type="entry name" value="Ribokinase-like"/>
    <property type="match status" value="1"/>
</dbReference>
<dbReference type="Pfam" id="PF00294">
    <property type="entry name" value="PfkB"/>
    <property type="match status" value="1"/>
</dbReference>
<gene>
    <name evidence="3" type="ORF">AWH56_012925</name>
    <name evidence="2" type="ORF">AWH56_09750</name>
</gene>
<accession>A0A1S2M316</accession>
<protein>
    <recommendedName>
        <fullName evidence="1">Carbohydrate kinase PfkB domain-containing protein</fullName>
    </recommendedName>
</protein>
<name>A0A1S2M316_9BACI</name>
<reference evidence="3 4" key="2">
    <citation type="journal article" date="2017" name="Genome Announc.">
        <title>Draft Genome Sequences of Four Alkaliphilic Bacteria Belonging to the Anaerobacillus Genus.</title>
        <authorList>
            <person name="Bassil N.M."/>
            <person name="Lloyd J.R."/>
        </authorList>
    </citation>
    <scope>NUCLEOTIDE SEQUENCE [LARGE SCALE GENOMIC DNA]</scope>
    <source>
        <strain evidence="3 4">NB2006</strain>
    </source>
</reference>
<dbReference type="InterPro" id="IPR011611">
    <property type="entry name" value="PfkB_dom"/>
</dbReference>
<evidence type="ECO:0000259" key="1">
    <source>
        <dbReference type="Pfam" id="PF00294"/>
    </source>
</evidence>
<dbReference type="AlphaFoldDB" id="A0A1S2M316"/>
<dbReference type="KEGG" id="aia:AWH56_012925"/>
<feature type="domain" description="Carbohydrate kinase PfkB" evidence="1">
    <location>
        <begin position="2"/>
        <end position="64"/>
    </location>
</feature>
<evidence type="ECO:0000313" key="4">
    <source>
        <dbReference type="Proteomes" id="UP000180175"/>
    </source>
</evidence>